<dbReference type="PaxDb" id="4113-PGSC0003DMT400051089"/>
<dbReference type="HOGENOM" id="CLU_3018040_0_0_1"/>
<reference evidence="1" key="2">
    <citation type="submission" date="2015-06" db="UniProtKB">
        <authorList>
            <consortium name="EnsemblPlants"/>
        </authorList>
    </citation>
    <scope>IDENTIFICATION</scope>
    <source>
        <strain evidence="1">DM1-3 516 R44</strain>
    </source>
</reference>
<reference evidence="2" key="1">
    <citation type="journal article" date="2011" name="Nature">
        <title>Genome sequence and analysis of the tuber crop potato.</title>
        <authorList>
            <consortium name="The Potato Genome Sequencing Consortium"/>
        </authorList>
    </citation>
    <scope>NUCLEOTIDE SEQUENCE [LARGE SCALE GENOMIC DNA]</scope>
    <source>
        <strain evidence="2">cv. DM1-3 516 R44</strain>
    </source>
</reference>
<evidence type="ECO:0000313" key="2">
    <source>
        <dbReference type="Proteomes" id="UP000011115"/>
    </source>
</evidence>
<keyword evidence="2" id="KW-1185">Reference proteome</keyword>
<dbReference type="InParanoid" id="M1BRA1"/>
<dbReference type="AlphaFoldDB" id="M1BRA1"/>
<proteinExistence type="predicted"/>
<dbReference type="EnsemblPlants" id="PGSC0003DMT400051089">
    <property type="protein sequence ID" value="PGSC0003DMT400051089"/>
    <property type="gene ID" value="PGSC0003DMG400019838"/>
</dbReference>
<protein>
    <submittedName>
        <fullName evidence="1">Uncharacterized protein</fullName>
    </submittedName>
</protein>
<organism evidence="1 2">
    <name type="scientific">Solanum tuberosum</name>
    <name type="common">Potato</name>
    <dbReference type="NCBI Taxonomy" id="4113"/>
    <lineage>
        <taxon>Eukaryota</taxon>
        <taxon>Viridiplantae</taxon>
        <taxon>Streptophyta</taxon>
        <taxon>Embryophyta</taxon>
        <taxon>Tracheophyta</taxon>
        <taxon>Spermatophyta</taxon>
        <taxon>Magnoliopsida</taxon>
        <taxon>eudicotyledons</taxon>
        <taxon>Gunneridae</taxon>
        <taxon>Pentapetalae</taxon>
        <taxon>asterids</taxon>
        <taxon>lamiids</taxon>
        <taxon>Solanales</taxon>
        <taxon>Solanaceae</taxon>
        <taxon>Solanoideae</taxon>
        <taxon>Solaneae</taxon>
        <taxon>Solanum</taxon>
    </lineage>
</organism>
<accession>M1BRA1</accession>
<sequence>MDVVCSKNEVCMISCGVPYLVKASTLCIFLFNFVQKAVNVSSFQPRILKEYMIKHN</sequence>
<dbReference type="Gramene" id="PGSC0003DMT400051089">
    <property type="protein sequence ID" value="PGSC0003DMT400051089"/>
    <property type="gene ID" value="PGSC0003DMG400019838"/>
</dbReference>
<dbReference type="Proteomes" id="UP000011115">
    <property type="component" value="Unassembled WGS sequence"/>
</dbReference>
<evidence type="ECO:0000313" key="1">
    <source>
        <dbReference type="EnsemblPlants" id="PGSC0003DMT400051089"/>
    </source>
</evidence>
<name>M1BRA1_SOLTU</name>